<protein>
    <submittedName>
        <fullName evidence="2">Type IV pilin protein</fullName>
    </submittedName>
</protein>
<dbReference type="NCBIfam" id="TIGR02532">
    <property type="entry name" value="IV_pilin_GFxxxE"/>
    <property type="match status" value="1"/>
</dbReference>
<dbReference type="EMBL" id="CP054840">
    <property type="protein sequence ID" value="QKV52175.1"/>
    <property type="molecule type" value="Genomic_DNA"/>
</dbReference>
<evidence type="ECO:0000256" key="1">
    <source>
        <dbReference type="SAM" id="Phobius"/>
    </source>
</evidence>
<dbReference type="PANTHER" id="PTHR30093:SF47">
    <property type="entry name" value="TYPE IV PILUS NON-CORE MINOR PILIN PILE"/>
    <property type="match status" value="1"/>
</dbReference>
<dbReference type="Proteomes" id="UP000509579">
    <property type="component" value="Chromosome"/>
</dbReference>
<dbReference type="KEGG" id="aant:HUK68_04265"/>
<dbReference type="PROSITE" id="PS00409">
    <property type="entry name" value="PROKAR_NTER_METHYL"/>
    <property type="match status" value="1"/>
</dbReference>
<name>A0A6N1X336_9BURK</name>
<keyword evidence="1" id="KW-0472">Membrane</keyword>
<organism evidence="2 3">
    <name type="scientific">Comamonas antarctica</name>
    <dbReference type="NCBI Taxonomy" id="2743470"/>
    <lineage>
        <taxon>Bacteria</taxon>
        <taxon>Pseudomonadati</taxon>
        <taxon>Pseudomonadota</taxon>
        <taxon>Betaproteobacteria</taxon>
        <taxon>Burkholderiales</taxon>
        <taxon>Comamonadaceae</taxon>
        <taxon>Comamonas</taxon>
    </lineage>
</organism>
<evidence type="ECO:0000313" key="2">
    <source>
        <dbReference type="EMBL" id="QKV52175.1"/>
    </source>
</evidence>
<dbReference type="InterPro" id="IPR045584">
    <property type="entry name" value="Pilin-like"/>
</dbReference>
<proteinExistence type="predicted"/>
<reference evidence="2 3" key="1">
    <citation type="submission" date="2020-06" db="EMBL/GenBank/DDBJ databases">
        <title>Acidovorax antarctica sp. nov., isolated from Corinth ice sheet soil, Antarctic Fields Peninsula.</title>
        <authorList>
            <person name="Xu Q."/>
            <person name="Peng F."/>
        </authorList>
    </citation>
    <scope>NUCLEOTIDE SEQUENCE [LARGE SCALE GENOMIC DNA]</scope>
    <source>
        <strain evidence="2 3">16-35-5</strain>
    </source>
</reference>
<dbReference type="AlphaFoldDB" id="A0A6N1X336"/>
<keyword evidence="1" id="KW-1133">Transmembrane helix</keyword>
<dbReference type="GO" id="GO:0043683">
    <property type="term" value="P:type IV pilus assembly"/>
    <property type="evidence" value="ECO:0007669"/>
    <property type="project" value="InterPro"/>
</dbReference>
<keyword evidence="3" id="KW-1185">Reference proteome</keyword>
<sequence length="148" mass="15985">MKTVDRRQPAPRQRGFTLVELMIVVAVIGILAALAYPSYTEYVRRGYRAEARAGLMQAAQWMERAATASGTYPSIDAFAATALATVSSGTYAISVTDRTDSTYTLQATARNAQRGDRCGNFTLEQSGLRGANGKKANVADYDGSCWSQ</sequence>
<dbReference type="RefSeq" id="WP_175503076.1">
    <property type="nucleotide sequence ID" value="NZ_CAURQT010000001.1"/>
</dbReference>
<evidence type="ECO:0000313" key="3">
    <source>
        <dbReference type="Proteomes" id="UP000509579"/>
    </source>
</evidence>
<feature type="transmembrane region" description="Helical" evidence="1">
    <location>
        <begin position="21"/>
        <end position="39"/>
    </location>
</feature>
<dbReference type="PANTHER" id="PTHR30093">
    <property type="entry name" value="GENERAL SECRETION PATHWAY PROTEIN G"/>
    <property type="match status" value="1"/>
</dbReference>
<dbReference type="InterPro" id="IPR012902">
    <property type="entry name" value="N_methyl_site"/>
</dbReference>
<gene>
    <name evidence="2" type="ORF">HUK68_04265</name>
</gene>
<dbReference type="Pfam" id="PF07963">
    <property type="entry name" value="N_methyl"/>
    <property type="match status" value="1"/>
</dbReference>
<accession>A0A6N1X336</accession>
<keyword evidence="1" id="KW-0812">Transmembrane</keyword>
<dbReference type="Gene3D" id="3.30.700.10">
    <property type="entry name" value="Glycoprotein, Type 4 Pilin"/>
    <property type="match status" value="1"/>
</dbReference>
<dbReference type="Pfam" id="PF16732">
    <property type="entry name" value="ComP_DUS"/>
    <property type="match status" value="1"/>
</dbReference>
<dbReference type="SUPFAM" id="SSF54523">
    <property type="entry name" value="Pili subunits"/>
    <property type="match status" value="1"/>
</dbReference>
<dbReference type="InterPro" id="IPR031982">
    <property type="entry name" value="PilE-like"/>
</dbReference>